<evidence type="ECO:0000256" key="3">
    <source>
        <dbReference type="ARBA" id="ARBA00022553"/>
    </source>
</evidence>
<keyword evidence="3" id="KW-0597">Phosphoprotein</keyword>
<dbReference type="RefSeq" id="WP_209980008.1">
    <property type="nucleotide sequence ID" value="NZ_JAGGLB010000067.1"/>
</dbReference>
<evidence type="ECO:0000313" key="12">
    <source>
        <dbReference type="Proteomes" id="UP001519287"/>
    </source>
</evidence>
<keyword evidence="9" id="KW-0472">Membrane</keyword>
<keyword evidence="6 11" id="KW-0418">Kinase</keyword>
<dbReference type="PRINTS" id="PR00344">
    <property type="entry name" value="BCTRLSENSOR"/>
</dbReference>
<evidence type="ECO:0000256" key="4">
    <source>
        <dbReference type="ARBA" id="ARBA00022679"/>
    </source>
</evidence>
<keyword evidence="4 11" id="KW-0808">Transferase</keyword>
<keyword evidence="9" id="KW-0812">Transmembrane</keyword>
<evidence type="ECO:0000256" key="2">
    <source>
        <dbReference type="ARBA" id="ARBA00012438"/>
    </source>
</evidence>
<dbReference type="GO" id="GO:0004673">
    <property type="term" value="F:protein histidine kinase activity"/>
    <property type="evidence" value="ECO:0007669"/>
    <property type="project" value="UniProtKB-EC"/>
</dbReference>
<keyword evidence="9" id="KW-1133">Transmembrane helix</keyword>
<keyword evidence="12" id="KW-1185">Reference proteome</keyword>
<feature type="transmembrane region" description="Helical" evidence="9">
    <location>
        <begin position="105"/>
        <end position="130"/>
    </location>
</feature>
<dbReference type="PROSITE" id="PS50109">
    <property type="entry name" value="HIS_KIN"/>
    <property type="match status" value="1"/>
</dbReference>
<name>A0ABS4JD82_9BACL</name>
<proteinExistence type="predicted"/>
<dbReference type="Proteomes" id="UP001519287">
    <property type="component" value="Unassembled WGS sequence"/>
</dbReference>
<evidence type="ECO:0000256" key="7">
    <source>
        <dbReference type="ARBA" id="ARBA00022840"/>
    </source>
</evidence>
<evidence type="ECO:0000256" key="8">
    <source>
        <dbReference type="ARBA" id="ARBA00023012"/>
    </source>
</evidence>
<organism evidence="11 12">
    <name type="scientific">Paenibacillus eucommiae</name>
    <dbReference type="NCBI Taxonomy" id="1355755"/>
    <lineage>
        <taxon>Bacteria</taxon>
        <taxon>Bacillati</taxon>
        <taxon>Bacillota</taxon>
        <taxon>Bacilli</taxon>
        <taxon>Bacillales</taxon>
        <taxon>Paenibacillaceae</taxon>
        <taxon>Paenibacillus</taxon>
    </lineage>
</organism>
<evidence type="ECO:0000256" key="5">
    <source>
        <dbReference type="ARBA" id="ARBA00022741"/>
    </source>
</evidence>
<dbReference type="SMART" id="SM00387">
    <property type="entry name" value="HATPase_c"/>
    <property type="match status" value="1"/>
</dbReference>
<feature type="transmembrane region" description="Helical" evidence="9">
    <location>
        <begin position="12"/>
        <end position="31"/>
    </location>
</feature>
<dbReference type="Pfam" id="PF02518">
    <property type="entry name" value="HATPase_c"/>
    <property type="match status" value="1"/>
</dbReference>
<reference evidence="11 12" key="1">
    <citation type="submission" date="2021-03" db="EMBL/GenBank/DDBJ databases">
        <title>Genomic Encyclopedia of Type Strains, Phase IV (KMG-IV): sequencing the most valuable type-strain genomes for metagenomic binning, comparative biology and taxonomic classification.</title>
        <authorList>
            <person name="Goeker M."/>
        </authorList>
    </citation>
    <scope>NUCLEOTIDE SEQUENCE [LARGE SCALE GENOMIC DNA]</scope>
    <source>
        <strain evidence="11 12">DSM 26048</strain>
    </source>
</reference>
<evidence type="ECO:0000256" key="1">
    <source>
        <dbReference type="ARBA" id="ARBA00000085"/>
    </source>
</evidence>
<evidence type="ECO:0000259" key="10">
    <source>
        <dbReference type="PROSITE" id="PS50109"/>
    </source>
</evidence>
<dbReference type="EMBL" id="JAGGLB010000067">
    <property type="protein sequence ID" value="MBP1997046.1"/>
    <property type="molecule type" value="Genomic_DNA"/>
</dbReference>
<evidence type="ECO:0000313" key="11">
    <source>
        <dbReference type="EMBL" id="MBP1997046.1"/>
    </source>
</evidence>
<dbReference type="CDD" id="cd00082">
    <property type="entry name" value="HisKA"/>
    <property type="match status" value="1"/>
</dbReference>
<dbReference type="PANTHER" id="PTHR43711:SF26">
    <property type="entry name" value="SENSOR HISTIDINE KINASE RCSC"/>
    <property type="match status" value="1"/>
</dbReference>
<dbReference type="InterPro" id="IPR004358">
    <property type="entry name" value="Sig_transdc_His_kin-like_C"/>
</dbReference>
<evidence type="ECO:0000256" key="6">
    <source>
        <dbReference type="ARBA" id="ARBA00022777"/>
    </source>
</evidence>
<protein>
    <recommendedName>
        <fullName evidence="2">histidine kinase</fullName>
        <ecNumber evidence="2">2.7.13.3</ecNumber>
    </recommendedName>
</protein>
<keyword evidence="7" id="KW-0067">ATP-binding</keyword>
<dbReference type="InterPro" id="IPR036890">
    <property type="entry name" value="HATPase_C_sf"/>
</dbReference>
<dbReference type="CDD" id="cd16922">
    <property type="entry name" value="HATPase_EvgS-ArcB-TorS-like"/>
    <property type="match status" value="1"/>
</dbReference>
<keyword evidence="8" id="KW-0902">Two-component regulatory system</keyword>
<dbReference type="SMART" id="SM00388">
    <property type="entry name" value="HisKA"/>
    <property type="match status" value="1"/>
</dbReference>
<feature type="transmembrane region" description="Helical" evidence="9">
    <location>
        <begin position="142"/>
        <end position="162"/>
    </location>
</feature>
<comment type="catalytic activity">
    <reaction evidence="1">
        <text>ATP + protein L-histidine = ADP + protein N-phospho-L-histidine.</text>
        <dbReference type="EC" id="2.7.13.3"/>
    </reaction>
</comment>
<dbReference type="SUPFAM" id="SSF55874">
    <property type="entry name" value="ATPase domain of HSP90 chaperone/DNA topoisomerase II/histidine kinase"/>
    <property type="match status" value="1"/>
</dbReference>
<dbReference type="Gene3D" id="3.30.565.10">
    <property type="entry name" value="Histidine kinase-like ATPase, C-terminal domain"/>
    <property type="match status" value="1"/>
</dbReference>
<dbReference type="Pfam" id="PF00512">
    <property type="entry name" value="HisKA"/>
    <property type="match status" value="1"/>
</dbReference>
<accession>A0ABS4JD82</accession>
<dbReference type="Gene3D" id="1.10.287.130">
    <property type="match status" value="1"/>
</dbReference>
<dbReference type="InterPro" id="IPR005467">
    <property type="entry name" value="His_kinase_dom"/>
</dbReference>
<dbReference type="InterPro" id="IPR003594">
    <property type="entry name" value="HATPase_dom"/>
</dbReference>
<feature type="transmembrane region" description="Helical" evidence="9">
    <location>
        <begin position="43"/>
        <end position="61"/>
    </location>
</feature>
<comment type="caution">
    <text evidence="11">The sequence shown here is derived from an EMBL/GenBank/DDBJ whole genome shotgun (WGS) entry which is preliminary data.</text>
</comment>
<evidence type="ECO:0000256" key="9">
    <source>
        <dbReference type="SAM" id="Phobius"/>
    </source>
</evidence>
<dbReference type="InterPro" id="IPR036097">
    <property type="entry name" value="HisK_dim/P_sf"/>
</dbReference>
<keyword evidence="5" id="KW-0547">Nucleotide-binding</keyword>
<feature type="transmembrane region" description="Helical" evidence="9">
    <location>
        <begin position="174"/>
        <end position="194"/>
    </location>
</feature>
<feature type="transmembrane region" description="Helical" evidence="9">
    <location>
        <begin position="73"/>
        <end position="99"/>
    </location>
</feature>
<dbReference type="PANTHER" id="PTHR43711">
    <property type="entry name" value="TWO-COMPONENT HISTIDINE KINASE"/>
    <property type="match status" value="1"/>
</dbReference>
<dbReference type="InterPro" id="IPR050736">
    <property type="entry name" value="Sensor_HK_Regulatory"/>
</dbReference>
<sequence>MSDMGLFLKTFFSNISIMLTLMYVASLIYKYTLYKLSPNVKEILFILLAILCGLTTMHYGFQFSETALFDLRFMAIIVAPMFVRHPISILIIGLGIGAARLSFGLSYASFVGCCNVIVMSLLCMLICWWAEQRNWGFYRKMTALVLWINTANVVIIAVFGVIPSSEYLLEIAPGTYILSLILSFGFTLLLREFIMEANRKWQLHNYNIKLKEQYHISEEKTKELQLAKLELEEKNEQILLASRYKSAFLANMSHELRTPLNSILVLSQILEENIDGQLSDEEIRYANIIHSSGEELLHLINEVLDLSKIEAGRMDLDRSEFSISETLEQMSYTFQPIAMQKNIELVIESKEGVPAIIYADGQRLQQIIKNLLSNAMKFTEKGTVKLSVYPIRDKKGIVNGTELMADWLVFSVEDSGIGISETKQPIIFEAFYQADDTISRKYGGTGLGLSISKQFAALMGGFIELESQEGLGSKFSLYVPWEEITQSQGSEEACAREEAYVKQEPPII</sequence>
<dbReference type="SUPFAM" id="SSF47384">
    <property type="entry name" value="Homodimeric domain of signal transducing histidine kinase"/>
    <property type="match status" value="1"/>
</dbReference>
<feature type="domain" description="Histidine kinase" evidence="10">
    <location>
        <begin position="251"/>
        <end position="483"/>
    </location>
</feature>
<gene>
    <name evidence="11" type="ORF">J2Z66_008724</name>
</gene>
<dbReference type="InterPro" id="IPR003661">
    <property type="entry name" value="HisK_dim/P_dom"/>
</dbReference>
<dbReference type="EC" id="2.7.13.3" evidence="2"/>